<proteinExistence type="predicted"/>
<dbReference type="Gramene" id="rna-AYBTSS11_LOCUS10434">
    <property type="protein sequence ID" value="CAJ1941723.1"/>
    <property type="gene ID" value="gene-AYBTSS11_LOCUS10434"/>
</dbReference>
<protein>
    <submittedName>
        <fullName evidence="1">Uncharacterized protein</fullName>
    </submittedName>
</protein>
<gene>
    <name evidence="1" type="ORF">AYBTSS11_LOCUS10434</name>
</gene>
<keyword evidence="2" id="KW-1185">Reference proteome</keyword>
<name>A0AA86VXM9_9FABA</name>
<accession>A0AA86VXM9</accession>
<evidence type="ECO:0000313" key="2">
    <source>
        <dbReference type="Proteomes" id="UP001189624"/>
    </source>
</evidence>
<evidence type="ECO:0000313" key="1">
    <source>
        <dbReference type="EMBL" id="CAJ1941723.1"/>
    </source>
</evidence>
<organism evidence="1 2">
    <name type="scientific">Sphenostylis stenocarpa</name>
    <dbReference type="NCBI Taxonomy" id="92480"/>
    <lineage>
        <taxon>Eukaryota</taxon>
        <taxon>Viridiplantae</taxon>
        <taxon>Streptophyta</taxon>
        <taxon>Embryophyta</taxon>
        <taxon>Tracheophyta</taxon>
        <taxon>Spermatophyta</taxon>
        <taxon>Magnoliopsida</taxon>
        <taxon>eudicotyledons</taxon>
        <taxon>Gunneridae</taxon>
        <taxon>Pentapetalae</taxon>
        <taxon>rosids</taxon>
        <taxon>fabids</taxon>
        <taxon>Fabales</taxon>
        <taxon>Fabaceae</taxon>
        <taxon>Papilionoideae</taxon>
        <taxon>50 kb inversion clade</taxon>
        <taxon>NPAAA clade</taxon>
        <taxon>indigoferoid/millettioid clade</taxon>
        <taxon>Phaseoleae</taxon>
        <taxon>Sphenostylis</taxon>
    </lineage>
</organism>
<reference evidence="1" key="1">
    <citation type="submission" date="2023-10" db="EMBL/GenBank/DDBJ databases">
        <authorList>
            <person name="Domelevo Entfellner J.-B."/>
        </authorList>
    </citation>
    <scope>NUCLEOTIDE SEQUENCE</scope>
</reference>
<dbReference type="EMBL" id="OY731400">
    <property type="protein sequence ID" value="CAJ1941723.1"/>
    <property type="molecule type" value="Genomic_DNA"/>
</dbReference>
<sequence length="54" mass="6356">MEGEVEAKANGIMRCEAIRREESLEEQPCHVTRHQNQMKVVLCYYLCKICMQIL</sequence>
<dbReference type="Proteomes" id="UP001189624">
    <property type="component" value="Chromosome 3"/>
</dbReference>
<dbReference type="AlphaFoldDB" id="A0AA86VXM9"/>